<evidence type="ECO:0000313" key="1">
    <source>
        <dbReference type="EMBL" id="MBS6623271.1"/>
    </source>
</evidence>
<dbReference type="Proteomes" id="UP000811365">
    <property type="component" value="Unassembled WGS sequence"/>
</dbReference>
<name>A0A9E1GMU4_9FIRM</name>
<reference evidence="1" key="1">
    <citation type="submission" date="2021-02" db="EMBL/GenBank/DDBJ databases">
        <title>Infant gut strain persistence is associated with maternal origin, phylogeny, and functional potential including surface adhesion and iron acquisition.</title>
        <authorList>
            <person name="Lou Y.C."/>
        </authorList>
    </citation>
    <scope>NUCLEOTIDE SEQUENCE</scope>
    <source>
        <strain evidence="1">L2_039_000G1_dasL2_039_000G1_maxbin2.maxbin.077</strain>
    </source>
</reference>
<dbReference type="EMBL" id="JAGZYH010000086">
    <property type="protein sequence ID" value="MBS6623271.1"/>
    <property type="molecule type" value="Genomic_DNA"/>
</dbReference>
<accession>A0A9E1GMU4</accession>
<protein>
    <submittedName>
        <fullName evidence="1">Uncharacterized protein</fullName>
    </submittedName>
</protein>
<sequence length="123" mass="14342">MEKEDTFTLELDRKLLDYALRCGFDLTCDGEKAVRYGILANMVGISFETRGDAAQVARDLLGDDWPRWLTIIDRDVYGAEWYELRVTATAWEYLHDRYMTRHAQAQYMRDLSASFDLTEADND</sequence>
<evidence type="ECO:0000313" key="2">
    <source>
        <dbReference type="Proteomes" id="UP000811365"/>
    </source>
</evidence>
<comment type="caution">
    <text evidence="1">The sequence shown here is derived from an EMBL/GenBank/DDBJ whole genome shotgun (WGS) entry which is preliminary data.</text>
</comment>
<gene>
    <name evidence="1" type="ORF">KH315_14150</name>
</gene>
<dbReference type="AlphaFoldDB" id="A0A9E1GMU4"/>
<proteinExistence type="predicted"/>
<organism evidence="1 2">
    <name type="scientific">Faecalibacterium prausnitzii</name>
    <dbReference type="NCBI Taxonomy" id="853"/>
    <lineage>
        <taxon>Bacteria</taxon>
        <taxon>Bacillati</taxon>
        <taxon>Bacillota</taxon>
        <taxon>Clostridia</taxon>
        <taxon>Eubacteriales</taxon>
        <taxon>Oscillospiraceae</taxon>
        <taxon>Faecalibacterium</taxon>
    </lineage>
</organism>